<organism evidence="6 7">
    <name type="scientific">Acipenser oxyrinchus oxyrinchus</name>
    <dbReference type="NCBI Taxonomy" id="40147"/>
    <lineage>
        <taxon>Eukaryota</taxon>
        <taxon>Metazoa</taxon>
        <taxon>Chordata</taxon>
        <taxon>Craniata</taxon>
        <taxon>Vertebrata</taxon>
        <taxon>Euteleostomi</taxon>
        <taxon>Actinopterygii</taxon>
        <taxon>Chondrostei</taxon>
        <taxon>Acipenseriformes</taxon>
        <taxon>Acipenseridae</taxon>
        <taxon>Acipenser</taxon>
    </lineage>
</organism>
<keyword evidence="4" id="KW-0677">Repeat</keyword>
<dbReference type="InterPro" id="IPR001680">
    <property type="entry name" value="WD40_rpt"/>
</dbReference>
<evidence type="ECO:0000256" key="1">
    <source>
        <dbReference type="ARBA" id="ARBA00004496"/>
    </source>
</evidence>
<evidence type="ECO:0000313" key="7">
    <source>
        <dbReference type="Proteomes" id="UP001230051"/>
    </source>
</evidence>
<dbReference type="SUPFAM" id="SSF50978">
    <property type="entry name" value="WD40 repeat-like"/>
    <property type="match status" value="1"/>
</dbReference>
<dbReference type="SMART" id="SM00320">
    <property type="entry name" value="WD40"/>
    <property type="match status" value="5"/>
</dbReference>
<evidence type="ECO:0000256" key="4">
    <source>
        <dbReference type="ARBA" id="ARBA00022737"/>
    </source>
</evidence>
<comment type="caution">
    <text evidence="6">The sequence shown here is derived from an EMBL/GenBank/DDBJ whole genome shotgun (WGS) entry which is preliminary data.</text>
</comment>
<name>A0AAD8FSP1_ACIOX</name>
<dbReference type="PANTHER" id="PTHR12442">
    <property type="entry name" value="DYNEIN INTERMEDIATE CHAIN"/>
    <property type="match status" value="1"/>
</dbReference>
<dbReference type="PROSITE" id="PS50082">
    <property type="entry name" value="WD_REPEATS_2"/>
    <property type="match status" value="1"/>
</dbReference>
<dbReference type="GO" id="GO:0045503">
    <property type="term" value="F:dynein light chain binding"/>
    <property type="evidence" value="ECO:0007669"/>
    <property type="project" value="TreeGrafter"/>
</dbReference>
<dbReference type="Proteomes" id="UP001230051">
    <property type="component" value="Unassembled WGS sequence"/>
</dbReference>
<evidence type="ECO:0000256" key="5">
    <source>
        <dbReference type="PROSITE-ProRule" id="PRU00221"/>
    </source>
</evidence>
<dbReference type="FunFam" id="2.130.10.10:FF:000283">
    <property type="entry name" value="WD repeat domain 34"/>
    <property type="match status" value="1"/>
</dbReference>
<dbReference type="Gene3D" id="2.130.10.10">
    <property type="entry name" value="YVTN repeat-like/Quinoprotein amine dehydrogenase"/>
    <property type="match status" value="2"/>
</dbReference>
<dbReference type="InterPro" id="IPR050687">
    <property type="entry name" value="Dynein_IC"/>
</dbReference>
<dbReference type="GO" id="GO:0005868">
    <property type="term" value="C:cytoplasmic dynein complex"/>
    <property type="evidence" value="ECO:0007669"/>
    <property type="project" value="TreeGrafter"/>
</dbReference>
<comment type="subcellular location">
    <subcellularLocation>
        <location evidence="1">Cytoplasm</location>
    </subcellularLocation>
</comment>
<dbReference type="InterPro" id="IPR036322">
    <property type="entry name" value="WD40_repeat_dom_sf"/>
</dbReference>
<evidence type="ECO:0000256" key="3">
    <source>
        <dbReference type="ARBA" id="ARBA00022574"/>
    </source>
</evidence>
<evidence type="ECO:0000313" key="6">
    <source>
        <dbReference type="EMBL" id="KAK1155895.1"/>
    </source>
</evidence>
<feature type="repeat" description="WD" evidence="5">
    <location>
        <begin position="446"/>
        <end position="481"/>
    </location>
</feature>
<dbReference type="GO" id="GO:0097014">
    <property type="term" value="C:ciliary plasm"/>
    <property type="evidence" value="ECO:0007669"/>
    <property type="project" value="TreeGrafter"/>
</dbReference>
<keyword evidence="7" id="KW-1185">Reference proteome</keyword>
<dbReference type="InterPro" id="IPR015943">
    <property type="entry name" value="WD40/YVTN_repeat-like_dom_sf"/>
</dbReference>
<evidence type="ECO:0000256" key="2">
    <source>
        <dbReference type="ARBA" id="ARBA00022490"/>
    </source>
</evidence>
<gene>
    <name evidence="6" type="primary">Wdr34</name>
    <name evidence="6" type="ORF">AOXY_G26746</name>
</gene>
<dbReference type="AlphaFoldDB" id="A0AAD8FSP1"/>
<dbReference type="EMBL" id="JAGXEW010000029">
    <property type="protein sequence ID" value="KAK1155895.1"/>
    <property type="molecule type" value="Genomic_DNA"/>
</dbReference>
<dbReference type="Pfam" id="PF00400">
    <property type="entry name" value="WD40"/>
    <property type="match status" value="2"/>
</dbReference>
<dbReference type="PANTHER" id="PTHR12442:SF26">
    <property type="entry name" value="CYTOPLASMIC DYNEIN 2 INTERMEDIATE CHAIN 2"/>
    <property type="match status" value="1"/>
</dbReference>
<keyword evidence="3 5" id="KW-0853">WD repeat</keyword>
<accession>A0AAD8FSP1</accession>
<proteinExistence type="predicted"/>
<dbReference type="GO" id="GO:0045504">
    <property type="term" value="F:dynein heavy chain binding"/>
    <property type="evidence" value="ECO:0007669"/>
    <property type="project" value="TreeGrafter"/>
</dbReference>
<reference evidence="6" key="1">
    <citation type="submission" date="2022-02" db="EMBL/GenBank/DDBJ databases">
        <title>Atlantic sturgeon de novo genome assembly.</title>
        <authorList>
            <person name="Stock M."/>
            <person name="Klopp C."/>
            <person name="Guiguen Y."/>
            <person name="Cabau C."/>
            <person name="Parinello H."/>
            <person name="Santidrian Yebra-Pimentel E."/>
            <person name="Kuhl H."/>
            <person name="Dirks R.P."/>
            <person name="Guessner J."/>
            <person name="Wuertz S."/>
            <person name="Du K."/>
            <person name="Schartl M."/>
        </authorList>
    </citation>
    <scope>NUCLEOTIDE SEQUENCE</scope>
    <source>
        <strain evidence="6">STURGEONOMICS-FGT-2020</strain>
        <tissue evidence="6">Whole blood</tissue>
    </source>
</reference>
<sequence length="504" mass="55090">MFTDETLETVGAESLWRKSRLLQQESKTCQTAELKTAEVEVQASDTSENATQTEADEHRTQHFDLERESPIHYPGLADFLHRVEGVVVKEFKRNVQSHAFEGFQVNWEDQSETVSCLHALQYSEAQESGLQVTSLSWNTTGSVVACAYGRLDDGDWSTEKSFVCTWNLDRRGLNPKRPDLVIDVPTSVMCLSFHPSKPSLIAGGLYSGDVLVWDTSRTQDPLCARTAMSDETHREPVYQVHWVPGARRGGGFSVLSAGADGKILVWQLDSEGQLTLSDGFALVTQQTPRNVKLSKARGDCLLGVTSLSLCPWDSDVFLVGVEGGLVLKCSFSTRTPAAVSSPSSSLALRAPAQFCFSSHAGPIHAIHCSPFHRNLFLCAGMDGHAHLRSLLQATPLLSLRLSDSYLFSVRWSPTRPLVFAAATGQGSVVIFDLGRSSLRPAATIEQDAGGKPVYCLEFNPKQPHLLAAGNADGTVKIWQLSAELMEQGQREAAQLEQLANEATE</sequence>
<dbReference type="FunFam" id="2.130.10.10:FF:002186">
    <property type="entry name" value="WD repeat domain 34"/>
    <property type="match status" value="1"/>
</dbReference>
<protein>
    <submittedName>
        <fullName evidence="6">WD repeat-containing protein 34-like</fullName>
    </submittedName>
</protein>
<keyword evidence="2" id="KW-0963">Cytoplasm</keyword>
<dbReference type="GO" id="GO:0042073">
    <property type="term" value="P:intraciliary transport"/>
    <property type="evidence" value="ECO:0007669"/>
    <property type="project" value="TreeGrafter"/>
</dbReference>